<name>A0A194XCS8_MOLSC</name>
<gene>
    <name evidence="2" type="ORF">LY89DRAFT_732680</name>
</gene>
<dbReference type="Pfam" id="PF13577">
    <property type="entry name" value="SnoaL_4"/>
    <property type="match status" value="1"/>
</dbReference>
<organism evidence="2 3">
    <name type="scientific">Mollisia scopiformis</name>
    <name type="common">Conifer needle endophyte fungus</name>
    <name type="synonym">Phialocephala scopiformis</name>
    <dbReference type="NCBI Taxonomy" id="149040"/>
    <lineage>
        <taxon>Eukaryota</taxon>
        <taxon>Fungi</taxon>
        <taxon>Dikarya</taxon>
        <taxon>Ascomycota</taxon>
        <taxon>Pezizomycotina</taxon>
        <taxon>Leotiomycetes</taxon>
        <taxon>Helotiales</taxon>
        <taxon>Mollisiaceae</taxon>
        <taxon>Mollisia</taxon>
    </lineage>
</organism>
<dbReference type="GeneID" id="28829442"/>
<keyword evidence="3" id="KW-1185">Reference proteome</keyword>
<reference evidence="2 3" key="1">
    <citation type="submission" date="2015-10" db="EMBL/GenBank/DDBJ databases">
        <title>Full genome of DAOMC 229536 Phialocephala scopiformis, a fungal endophyte of spruce producing the potent anti-insectan compound rugulosin.</title>
        <authorList>
            <consortium name="DOE Joint Genome Institute"/>
            <person name="Walker A.K."/>
            <person name="Frasz S.L."/>
            <person name="Seifert K.A."/>
            <person name="Miller J.D."/>
            <person name="Mondo S.J."/>
            <person name="Labutti K."/>
            <person name="Lipzen A."/>
            <person name="Dockter R."/>
            <person name="Kennedy M."/>
            <person name="Grigoriev I.V."/>
            <person name="Spatafora J.W."/>
        </authorList>
    </citation>
    <scope>NUCLEOTIDE SEQUENCE [LARGE SCALE GENOMIC DNA]</scope>
    <source>
        <strain evidence="2 3">CBS 120377</strain>
    </source>
</reference>
<dbReference type="InParanoid" id="A0A194XCS8"/>
<dbReference type="InterPro" id="IPR037401">
    <property type="entry name" value="SnoaL-like"/>
</dbReference>
<sequence length="131" mass="14437">MADTKAEITTLLQTYAKHLNASDTSSIVPLYTKDGVFMAQHFPTASGTNEVRDAYNKTFSLITLSVEFTIHEIIPTSPSYAIARTSSIGTVTMQSNGGKTNEGNQELFVLQKEDGEWKIARYCFCSVLPPH</sequence>
<dbReference type="Proteomes" id="UP000070700">
    <property type="component" value="Unassembled WGS sequence"/>
</dbReference>
<dbReference type="AlphaFoldDB" id="A0A194XCS8"/>
<accession>A0A194XCS8</accession>
<dbReference type="CDD" id="cd00531">
    <property type="entry name" value="NTF2_like"/>
    <property type="match status" value="1"/>
</dbReference>
<feature type="domain" description="SnoaL-like" evidence="1">
    <location>
        <begin position="3"/>
        <end position="121"/>
    </location>
</feature>
<dbReference type="RefSeq" id="XP_018072333.1">
    <property type="nucleotide sequence ID" value="XM_018219716.1"/>
</dbReference>
<evidence type="ECO:0000313" key="2">
    <source>
        <dbReference type="EMBL" id="KUJ17978.1"/>
    </source>
</evidence>
<proteinExistence type="predicted"/>
<evidence type="ECO:0000313" key="3">
    <source>
        <dbReference type="Proteomes" id="UP000070700"/>
    </source>
</evidence>
<dbReference type="InterPro" id="IPR032710">
    <property type="entry name" value="NTF2-like_dom_sf"/>
</dbReference>
<dbReference type="OrthoDB" id="332863at2759"/>
<dbReference type="KEGG" id="psco:LY89DRAFT_732680"/>
<evidence type="ECO:0000259" key="1">
    <source>
        <dbReference type="Pfam" id="PF13577"/>
    </source>
</evidence>
<protein>
    <recommendedName>
        <fullName evidence="1">SnoaL-like domain-containing protein</fullName>
    </recommendedName>
</protein>
<dbReference type="EMBL" id="KQ947413">
    <property type="protein sequence ID" value="KUJ17978.1"/>
    <property type="molecule type" value="Genomic_DNA"/>
</dbReference>
<dbReference type="Gene3D" id="3.10.450.50">
    <property type="match status" value="1"/>
</dbReference>
<dbReference type="SUPFAM" id="SSF54427">
    <property type="entry name" value="NTF2-like"/>
    <property type="match status" value="1"/>
</dbReference>